<dbReference type="GO" id="GO:0003677">
    <property type="term" value="F:DNA binding"/>
    <property type="evidence" value="ECO:0007669"/>
    <property type="project" value="InterPro"/>
</dbReference>
<keyword evidence="1" id="KW-0175">Coiled coil</keyword>
<dbReference type="PANTHER" id="PTHR30461:SF23">
    <property type="entry name" value="DNA RECOMBINASE-RELATED"/>
    <property type="match status" value="1"/>
</dbReference>
<evidence type="ECO:0000313" key="4">
    <source>
        <dbReference type="EMBL" id="QDT10687.1"/>
    </source>
</evidence>
<dbReference type="InterPro" id="IPR036162">
    <property type="entry name" value="Resolvase-like_N_sf"/>
</dbReference>
<dbReference type="RefSeq" id="WP_145418415.1">
    <property type="nucleotide sequence ID" value="NZ_CP036526.1"/>
</dbReference>
<dbReference type="Pfam" id="PF07508">
    <property type="entry name" value="Recombinase"/>
    <property type="match status" value="1"/>
</dbReference>
<dbReference type="PROSITE" id="PS51736">
    <property type="entry name" value="RECOMBINASES_3"/>
    <property type="match status" value="1"/>
</dbReference>
<protein>
    <submittedName>
        <fullName evidence="4">DNA-invertase hin</fullName>
    </submittedName>
</protein>
<gene>
    <name evidence="4" type="primary">hin_1</name>
    <name evidence="4" type="ORF">K239x_26450</name>
</gene>
<organism evidence="4 5">
    <name type="scientific">Stieleria marina</name>
    <dbReference type="NCBI Taxonomy" id="1930275"/>
    <lineage>
        <taxon>Bacteria</taxon>
        <taxon>Pseudomonadati</taxon>
        <taxon>Planctomycetota</taxon>
        <taxon>Planctomycetia</taxon>
        <taxon>Pirellulales</taxon>
        <taxon>Pirellulaceae</taxon>
        <taxon>Stieleria</taxon>
    </lineage>
</organism>
<dbReference type="InterPro" id="IPR038109">
    <property type="entry name" value="DNA_bind_recomb_sf"/>
</dbReference>
<dbReference type="Pfam" id="PF00239">
    <property type="entry name" value="Resolvase"/>
    <property type="match status" value="1"/>
</dbReference>
<dbReference type="SUPFAM" id="SSF53041">
    <property type="entry name" value="Resolvase-like"/>
    <property type="match status" value="1"/>
</dbReference>
<dbReference type="Proteomes" id="UP000319817">
    <property type="component" value="Chromosome"/>
</dbReference>
<dbReference type="OrthoDB" id="266184at2"/>
<evidence type="ECO:0000259" key="3">
    <source>
        <dbReference type="PROSITE" id="PS51737"/>
    </source>
</evidence>
<keyword evidence="5" id="KW-1185">Reference proteome</keyword>
<dbReference type="SMART" id="SM00857">
    <property type="entry name" value="Resolvase"/>
    <property type="match status" value="1"/>
</dbReference>
<dbReference type="Pfam" id="PF13408">
    <property type="entry name" value="Zn_ribbon_recom"/>
    <property type="match status" value="1"/>
</dbReference>
<dbReference type="Gene3D" id="3.90.1750.20">
    <property type="entry name" value="Putative Large Serine Recombinase, Chain B, Domain 2"/>
    <property type="match status" value="1"/>
</dbReference>
<dbReference type="EMBL" id="CP036526">
    <property type="protein sequence ID" value="QDT10687.1"/>
    <property type="molecule type" value="Genomic_DNA"/>
</dbReference>
<feature type="domain" description="Resolvase/invertase-type recombinase catalytic" evidence="2">
    <location>
        <begin position="14"/>
        <end position="166"/>
    </location>
</feature>
<dbReference type="InterPro" id="IPR011109">
    <property type="entry name" value="DNA_bind_recombinase_dom"/>
</dbReference>
<dbReference type="InterPro" id="IPR050639">
    <property type="entry name" value="SSR_resolvase"/>
</dbReference>
<reference evidence="4 5" key="1">
    <citation type="submission" date="2019-02" db="EMBL/GenBank/DDBJ databases">
        <title>Deep-cultivation of Planctomycetes and their phenomic and genomic characterization uncovers novel biology.</title>
        <authorList>
            <person name="Wiegand S."/>
            <person name="Jogler M."/>
            <person name="Boedeker C."/>
            <person name="Pinto D."/>
            <person name="Vollmers J."/>
            <person name="Rivas-Marin E."/>
            <person name="Kohn T."/>
            <person name="Peeters S.H."/>
            <person name="Heuer A."/>
            <person name="Rast P."/>
            <person name="Oberbeckmann S."/>
            <person name="Bunk B."/>
            <person name="Jeske O."/>
            <person name="Meyerdierks A."/>
            <person name="Storesund J.E."/>
            <person name="Kallscheuer N."/>
            <person name="Luecker S."/>
            <person name="Lage O.M."/>
            <person name="Pohl T."/>
            <person name="Merkel B.J."/>
            <person name="Hornburger P."/>
            <person name="Mueller R.-W."/>
            <person name="Bruemmer F."/>
            <person name="Labrenz M."/>
            <person name="Spormann A.M."/>
            <person name="Op den Camp H."/>
            <person name="Overmann J."/>
            <person name="Amann R."/>
            <person name="Jetten M.S.M."/>
            <person name="Mascher T."/>
            <person name="Medema M.H."/>
            <person name="Devos D.P."/>
            <person name="Kaster A.-K."/>
            <person name="Ovreas L."/>
            <person name="Rohde M."/>
            <person name="Galperin M.Y."/>
            <person name="Jogler C."/>
        </authorList>
    </citation>
    <scope>NUCLEOTIDE SEQUENCE [LARGE SCALE GENOMIC DNA]</scope>
    <source>
        <strain evidence="4 5">K23_9</strain>
    </source>
</reference>
<accession>A0A517NU89</accession>
<dbReference type="Gene3D" id="3.40.50.1390">
    <property type="entry name" value="Resolvase, N-terminal catalytic domain"/>
    <property type="match status" value="1"/>
</dbReference>
<proteinExistence type="predicted"/>
<dbReference type="InterPro" id="IPR006119">
    <property type="entry name" value="Resolv_N"/>
</dbReference>
<feature type="domain" description="Recombinase" evidence="3">
    <location>
        <begin position="174"/>
        <end position="292"/>
    </location>
</feature>
<dbReference type="PROSITE" id="PS51737">
    <property type="entry name" value="RECOMBINASE_DNA_BIND"/>
    <property type="match status" value="1"/>
</dbReference>
<sequence>MSKKPETQKVKTIRCAIYTRKSTEEGLQQEFNSLDAQREAAEAFIASQKAEGWRCLPEMYDDGGFSGGNLERPAMKRLMEDIEAGKVDCVVVYKVDRLSRSLMDFSRVMETFDKFGVSFVSVTQQFNTTHSMGRLTLNILLSFAQFEREIIGERIRDKIAAMRAKGKWSGGMPVLGFDVDRSGTSPKLVVNATEAKQVRKIFEMYLEYRSLLPVVKRLQEFGWPNKIWRTRTGRTRGGRVFDKPAVHSLLTSPLYVGKIAYKEHIYEGEHDAIIDQDTFDAVGKMLKAHQKGRAQRLVNKYSALLKGILVCPYCECRMVHRTTKKKSSVYRYYACQTTVKSGADACEMGSVSAAMIEAAVVDELRVVVDDHGLRDAVYQGSKGLLDKEQAEVETLLAQLKAQINRDTEEVRRILKHEVFENLNDIRVEDLKARITKAEADVVVATDKLKEVAARQLSRLDIDIAMSDFKVVWASLTAKERVHLVELLVARVVYEPDAGSMAISYHPTAITALVEECEESVA</sequence>
<evidence type="ECO:0000259" key="2">
    <source>
        <dbReference type="PROSITE" id="PS51736"/>
    </source>
</evidence>
<feature type="coiled-coil region" evidence="1">
    <location>
        <begin position="385"/>
        <end position="447"/>
    </location>
</feature>
<evidence type="ECO:0000313" key="5">
    <source>
        <dbReference type="Proteomes" id="UP000319817"/>
    </source>
</evidence>
<evidence type="ECO:0000256" key="1">
    <source>
        <dbReference type="SAM" id="Coils"/>
    </source>
</evidence>
<name>A0A517NU89_9BACT</name>
<dbReference type="AlphaFoldDB" id="A0A517NU89"/>
<dbReference type="PANTHER" id="PTHR30461">
    <property type="entry name" value="DNA-INVERTASE FROM LAMBDOID PROPHAGE"/>
    <property type="match status" value="1"/>
</dbReference>
<dbReference type="CDD" id="cd03768">
    <property type="entry name" value="SR_ResInv"/>
    <property type="match status" value="1"/>
</dbReference>
<dbReference type="InterPro" id="IPR025827">
    <property type="entry name" value="Zn_ribbon_recom_dom"/>
</dbReference>
<dbReference type="GO" id="GO:0000150">
    <property type="term" value="F:DNA strand exchange activity"/>
    <property type="evidence" value="ECO:0007669"/>
    <property type="project" value="InterPro"/>
</dbReference>